<evidence type="ECO:0000313" key="3">
    <source>
        <dbReference type="Proteomes" id="UP000000763"/>
    </source>
</evidence>
<feature type="compositionally biased region" description="Basic residues" evidence="1">
    <location>
        <begin position="72"/>
        <end position="87"/>
    </location>
</feature>
<name>Q6Z641_ORYSJ</name>
<sequence>MNNFLKGKGDYCVSGSGSRWTGCTAAVYGNERPGSTLSKTDGRDLIGLPRLTGNDDDDVGDDVTTGGGSGAHARRRTTARWRKRRASMRSGRCSDPYRGTNGGGRRRGRSGGDGRLDDDGGLPAILGDDGGVDEDGDGLVNPALSFPSDDDDRSDGVARLDLRQRQRCKSSRC</sequence>
<accession>Q6Z641</accession>
<proteinExistence type="predicted"/>
<reference evidence="3" key="2">
    <citation type="journal article" date="2008" name="Nucleic Acids Res.">
        <title>The rice annotation project database (RAP-DB): 2008 update.</title>
        <authorList>
            <consortium name="The rice annotation project (RAP)"/>
        </authorList>
    </citation>
    <scope>GENOME REANNOTATION</scope>
    <source>
        <strain evidence="3">cv. Nipponbare</strain>
    </source>
</reference>
<reference evidence="3" key="1">
    <citation type="journal article" date="2005" name="Nature">
        <title>The map-based sequence of the rice genome.</title>
        <authorList>
            <consortium name="International rice genome sequencing project (IRGSP)"/>
            <person name="Matsumoto T."/>
            <person name="Wu J."/>
            <person name="Kanamori H."/>
            <person name="Katayose Y."/>
            <person name="Fujisawa M."/>
            <person name="Namiki N."/>
            <person name="Mizuno H."/>
            <person name="Yamamoto K."/>
            <person name="Antonio B.A."/>
            <person name="Baba T."/>
            <person name="Sakata K."/>
            <person name="Nagamura Y."/>
            <person name="Aoki H."/>
            <person name="Arikawa K."/>
            <person name="Arita K."/>
            <person name="Bito T."/>
            <person name="Chiden Y."/>
            <person name="Fujitsuka N."/>
            <person name="Fukunaka R."/>
            <person name="Hamada M."/>
            <person name="Harada C."/>
            <person name="Hayashi A."/>
            <person name="Hijishita S."/>
            <person name="Honda M."/>
            <person name="Hosokawa S."/>
            <person name="Ichikawa Y."/>
            <person name="Idonuma A."/>
            <person name="Iijima M."/>
            <person name="Ikeda M."/>
            <person name="Ikeno M."/>
            <person name="Ito K."/>
            <person name="Ito S."/>
            <person name="Ito T."/>
            <person name="Ito Y."/>
            <person name="Ito Y."/>
            <person name="Iwabuchi A."/>
            <person name="Kamiya K."/>
            <person name="Karasawa W."/>
            <person name="Kurita K."/>
            <person name="Katagiri S."/>
            <person name="Kikuta A."/>
            <person name="Kobayashi H."/>
            <person name="Kobayashi N."/>
            <person name="Machita K."/>
            <person name="Maehara T."/>
            <person name="Masukawa M."/>
            <person name="Mizubayashi T."/>
            <person name="Mukai Y."/>
            <person name="Nagasaki H."/>
            <person name="Nagata Y."/>
            <person name="Naito S."/>
            <person name="Nakashima M."/>
            <person name="Nakama Y."/>
            <person name="Nakamichi Y."/>
            <person name="Nakamura M."/>
            <person name="Meguro A."/>
            <person name="Negishi M."/>
            <person name="Ohta I."/>
            <person name="Ohta T."/>
            <person name="Okamoto M."/>
            <person name="Ono N."/>
            <person name="Saji S."/>
            <person name="Sakaguchi M."/>
            <person name="Sakai K."/>
            <person name="Shibata M."/>
            <person name="Shimokawa T."/>
            <person name="Song J."/>
            <person name="Takazaki Y."/>
            <person name="Terasawa K."/>
            <person name="Tsugane M."/>
            <person name="Tsuji K."/>
            <person name="Ueda S."/>
            <person name="Waki K."/>
            <person name="Yamagata H."/>
            <person name="Yamamoto M."/>
            <person name="Yamamoto S."/>
            <person name="Yamane H."/>
            <person name="Yoshiki S."/>
            <person name="Yoshihara R."/>
            <person name="Yukawa K."/>
            <person name="Zhong H."/>
            <person name="Yano M."/>
            <person name="Yuan Q."/>
            <person name="Ouyang S."/>
            <person name="Liu J."/>
            <person name="Jones K.M."/>
            <person name="Gansberger K."/>
            <person name="Moffat K."/>
            <person name="Hill J."/>
            <person name="Bera J."/>
            <person name="Fadrosh D."/>
            <person name="Jin S."/>
            <person name="Johri S."/>
            <person name="Kim M."/>
            <person name="Overton L."/>
            <person name="Reardon M."/>
            <person name="Tsitrin T."/>
            <person name="Vuong H."/>
            <person name="Weaver B."/>
            <person name="Ciecko A."/>
            <person name="Tallon L."/>
            <person name="Jackson J."/>
            <person name="Pai G."/>
            <person name="Aken S.V."/>
            <person name="Utterback T."/>
            <person name="Reidmuller S."/>
            <person name="Feldblyum T."/>
            <person name="Hsiao J."/>
            <person name="Zismann V."/>
            <person name="Iobst S."/>
            <person name="de Vazeille A.R."/>
            <person name="Buell C.R."/>
            <person name="Ying K."/>
            <person name="Li Y."/>
            <person name="Lu T."/>
            <person name="Huang Y."/>
            <person name="Zhao Q."/>
            <person name="Feng Q."/>
            <person name="Zhang L."/>
            <person name="Zhu J."/>
            <person name="Weng Q."/>
            <person name="Mu J."/>
            <person name="Lu Y."/>
            <person name="Fan D."/>
            <person name="Liu Y."/>
            <person name="Guan J."/>
            <person name="Zhang Y."/>
            <person name="Yu S."/>
            <person name="Liu X."/>
            <person name="Zhang Y."/>
            <person name="Hong G."/>
            <person name="Han B."/>
            <person name="Choisne N."/>
            <person name="Demange N."/>
            <person name="Orjeda G."/>
            <person name="Samain S."/>
            <person name="Cattolico L."/>
            <person name="Pelletier E."/>
            <person name="Couloux A."/>
            <person name="Segurens B."/>
            <person name="Wincker P."/>
            <person name="D'Hont A."/>
            <person name="Scarpelli C."/>
            <person name="Weissenbach J."/>
            <person name="Salanoubat M."/>
            <person name="Quetier F."/>
            <person name="Yu Y."/>
            <person name="Kim H.R."/>
            <person name="Rambo T."/>
            <person name="Currie J."/>
            <person name="Collura K."/>
            <person name="Luo M."/>
            <person name="Yang T."/>
            <person name="Ammiraju J.S.S."/>
            <person name="Engler F."/>
            <person name="Soderlund C."/>
            <person name="Wing R.A."/>
            <person name="Palmer L.E."/>
            <person name="de la Bastide M."/>
            <person name="Spiegel L."/>
            <person name="Nascimento L."/>
            <person name="Zutavern T."/>
            <person name="O'Shaughnessy A."/>
            <person name="Dike S."/>
            <person name="Dedhia N."/>
            <person name="Preston R."/>
            <person name="Balija V."/>
            <person name="McCombie W.R."/>
            <person name="Chow T."/>
            <person name="Chen H."/>
            <person name="Chung M."/>
            <person name="Chen C."/>
            <person name="Shaw J."/>
            <person name="Wu H."/>
            <person name="Hsiao K."/>
            <person name="Chao Y."/>
            <person name="Chu M."/>
            <person name="Cheng C."/>
            <person name="Hour A."/>
            <person name="Lee P."/>
            <person name="Lin S."/>
            <person name="Lin Y."/>
            <person name="Liou J."/>
            <person name="Liu S."/>
            <person name="Hsing Y."/>
            <person name="Raghuvanshi S."/>
            <person name="Mohanty A."/>
            <person name="Bharti A.K."/>
            <person name="Gaur A."/>
            <person name="Gupta V."/>
            <person name="Kumar D."/>
            <person name="Ravi V."/>
            <person name="Vij S."/>
            <person name="Kapur A."/>
            <person name="Khurana P."/>
            <person name="Khurana P."/>
            <person name="Khurana J.P."/>
            <person name="Tyagi A.K."/>
            <person name="Gaikwad K."/>
            <person name="Singh A."/>
            <person name="Dalal V."/>
            <person name="Srivastava S."/>
            <person name="Dixit A."/>
            <person name="Pal A.K."/>
            <person name="Ghazi I.A."/>
            <person name="Yadav M."/>
            <person name="Pandit A."/>
            <person name="Bhargava A."/>
            <person name="Sureshbabu K."/>
            <person name="Batra K."/>
            <person name="Sharma T.R."/>
            <person name="Mohapatra T."/>
            <person name="Singh N.K."/>
            <person name="Messing J."/>
            <person name="Nelson A.B."/>
            <person name="Fuks G."/>
            <person name="Kavchok S."/>
            <person name="Keizer G."/>
            <person name="Linton E."/>
            <person name="Llaca V."/>
            <person name="Song R."/>
            <person name="Tanyolac B."/>
            <person name="Young S."/>
            <person name="Ho-Il K."/>
            <person name="Hahn J.H."/>
            <person name="Sangsakoo G."/>
            <person name="Vanavichit A."/>
            <person name="de Mattos Luiz.A.T."/>
            <person name="Zimmer P.D."/>
            <person name="Malone G."/>
            <person name="Dellagostin O."/>
            <person name="de Oliveira A.C."/>
            <person name="Bevan M."/>
            <person name="Bancroft I."/>
            <person name="Minx P."/>
            <person name="Cordum H."/>
            <person name="Wilson R."/>
            <person name="Cheng Z."/>
            <person name="Jin W."/>
            <person name="Jiang J."/>
            <person name="Leong S.A."/>
            <person name="Iwama H."/>
            <person name="Gojobori T."/>
            <person name="Itoh T."/>
            <person name="Niimura Y."/>
            <person name="Fujii Y."/>
            <person name="Habara T."/>
            <person name="Sakai H."/>
            <person name="Sato Y."/>
            <person name="Wilson G."/>
            <person name="Kumar K."/>
            <person name="McCouch S."/>
            <person name="Juretic N."/>
            <person name="Hoen D."/>
            <person name="Wright S."/>
            <person name="Bruskiewich R."/>
            <person name="Bureau T."/>
            <person name="Miyao A."/>
            <person name="Hirochika H."/>
            <person name="Nishikawa T."/>
            <person name="Kadowaki K."/>
            <person name="Sugiura M."/>
            <person name="Burr B."/>
            <person name="Sasaki T."/>
        </authorList>
    </citation>
    <scope>NUCLEOTIDE SEQUENCE [LARGE SCALE GENOMIC DNA]</scope>
    <source>
        <strain evidence="3">cv. Nipponbare</strain>
    </source>
</reference>
<gene>
    <name evidence="2" type="primary">OSJNBa0016I05.17</name>
</gene>
<organism evidence="2 3">
    <name type="scientific">Oryza sativa subsp. japonica</name>
    <name type="common">Rice</name>
    <dbReference type="NCBI Taxonomy" id="39947"/>
    <lineage>
        <taxon>Eukaryota</taxon>
        <taxon>Viridiplantae</taxon>
        <taxon>Streptophyta</taxon>
        <taxon>Embryophyta</taxon>
        <taxon>Tracheophyta</taxon>
        <taxon>Spermatophyta</taxon>
        <taxon>Magnoliopsida</taxon>
        <taxon>Liliopsida</taxon>
        <taxon>Poales</taxon>
        <taxon>Poaceae</taxon>
        <taxon>BOP clade</taxon>
        <taxon>Oryzoideae</taxon>
        <taxon>Oryzeae</taxon>
        <taxon>Oryzinae</taxon>
        <taxon>Oryza</taxon>
        <taxon>Oryza sativa</taxon>
    </lineage>
</organism>
<protein>
    <submittedName>
        <fullName evidence="2">Uncharacterized protein</fullName>
    </submittedName>
</protein>
<evidence type="ECO:0000313" key="2">
    <source>
        <dbReference type="EMBL" id="BAC83667.1"/>
    </source>
</evidence>
<dbReference type="AlphaFoldDB" id="Q6Z641"/>
<dbReference type="EMBL" id="AP005063">
    <property type="protein sequence ID" value="BAC83667.1"/>
    <property type="molecule type" value="Genomic_DNA"/>
</dbReference>
<evidence type="ECO:0000256" key="1">
    <source>
        <dbReference type="SAM" id="MobiDB-lite"/>
    </source>
</evidence>
<dbReference type="Proteomes" id="UP000000763">
    <property type="component" value="Chromosome 7"/>
</dbReference>
<feature type="region of interest" description="Disordered" evidence="1">
    <location>
        <begin position="31"/>
        <end position="156"/>
    </location>
</feature>